<proteinExistence type="predicted"/>
<keyword evidence="1" id="KW-0472">Membrane</keyword>
<dbReference type="SUPFAM" id="SSF49265">
    <property type="entry name" value="Fibronectin type III"/>
    <property type="match status" value="1"/>
</dbReference>
<keyword evidence="1" id="KW-0812">Transmembrane</keyword>
<dbReference type="InterPro" id="IPR036116">
    <property type="entry name" value="FN3_sf"/>
</dbReference>
<dbReference type="EMBL" id="DSPJ01000063">
    <property type="protein sequence ID" value="HEX61952.1"/>
    <property type="molecule type" value="Genomic_DNA"/>
</dbReference>
<protein>
    <recommendedName>
        <fullName evidence="5">PA14 domain-containing protein</fullName>
    </recommendedName>
</protein>
<dbReference type="PROSITE" id="PS51820">
    <property type="entry name" value="PA14"/>
    <property type="match status" value="1"/>
</dbReference>
<sequence>MIEQKLSGKLFNLVKVLIFLSAGVLIYSIYFGGHVREVFSGSGVSSCGIYCGSSTCRPGNGCSGNNPYRFEGRYCFRSWECDSSSSHCHRCPFPSDCGNFCNWFSYCVQSCGGGGGNGNGNGGGGCDWSTKPNVAPSACVQANGLWGHYYRDNPVGEPRFDGGLKMERNDSQVSFDWGSGAPGSNLCDNNFSVIWTGYVNLSTAGNWRFGATSDDGFAIDLETTPGNWTRVFSDWSDHPPRTSWGGWYSLNAGWYGIRVGFYENSGGAVAQLRYERQGGASEIIPSANLRTCSSPCSTTAPSGLNATAITATSAQLNWTPGTGGTKQLVRLDDSQTDVQNDCPGGVGPGAGQCLLKDDDVPSGQSSYSTGSILSPGTRYYFRIVEYKDATCSQSAESNFVTQADPWVKISNGILHGNHLVSLKVAPSGQFNARWLISARGSVTGNSQEGWVGQYYPERNFNLTLNTPIKAPDYATLFKRFGGGAVPYAGPSLPNSSGVFLISGNKTVNGVFNQAGGINTLIFVDGNLTIDAEIRTAADSTLAFIVSGSINFSKDFAGGGPADDFAGGIYLAAGRINTAFDKTAPDEVTRQLAIEGALISLSDTISLDRNLDPADNQTTPAEVIDLSAKYYPLLKAVLGRPKFFYQEVPAGF</sequence>
<feature type="domain" description="PA14" evidence="3">
    <location>
        <begin position="140"/>
        <end position="288"/>
    </location>
</feature>
<reference evidence="4" key="1">
    <citation type="journal article" date="2020" name="mSystems">
        <title>Genome- and Community-Level Interaction Insights into Carbon Utilization and Element Cycling Functions of Hydrothermarchaeota in Hydrothermal Sediment.</title>
        <authorList>
            <person name="Zhou Z."/>
            <person name="Liu Y."/>
            <person name="Xu W."/>
            <person name="Pan J."/>
            <person name="Luo Z.H."/>
            <person name="Li M."/>
        </authorList>
    </citation>
    <scope>NUCLEOTIDE SEQUENCE [LARGE SCALE GENOMIC DNA]</scope>
    <source>
        <strain evidence="4">SpSt-361</strain>
    </source>
</reference>
<dbReference type="Pfam" id="PF00041">
    <property type="entry name" value="fn3"/>
    <property type="match status" value="1"/>
</dbReference>
<evidence type="ECO:0000259" key="3">
    <source>
        <dbReference type="PROSITE" id="PS51820"/>
    </source>
</evidence>
<evidence type="ECO:0000259" key="2">
    <source>
        <dbReference type="PROSITE" id="PS50853"/>
    </source>
</evidence>
<organism evidence="4">
    <name type="scientific">candidate division WWE3 bacterium</name>
    <dbReference type="NCBI Taxonomy" id="2053526"/>
    <lineage>
        <taxon>Bacteria</taxon>
        <taxon>Katanobacteria</taxon>
    </lineage>
</organism>
<evidence type="ECO:0000256" key="1">
    <source>
        <dbReference type="SAM" id="Phobius"/>
    </source>
</evidence>
<dbReference type="InterPro" id="IPR003961">
    <property type="entry name" value="FN3_dom"/>
</dbReference>
<dbReference type="Pfam" id="PF07691">
    <property type="entry name" value="PA14"/>
    <property type="match status" value="1"/>
</dbReference>
<evidence type="ECO:0000313" key="4">
    <source>
        <dbReference type="EMBL" id="HEX61952.1"/>
    </source>
</evidence>
<name>A0A831YYV2_UNCKA</name>
<comment type="caution">
    <text evidence="4">The sequence shown here is derived from an EMBL/GenBank/DDBJ whole genome shotgun (WGS) entry which is preliminary data.</text>
</comment>
<dbReference type="PROSITE" id="PS50853">
    <property type="entry name" value="FN3"/>
    <property type="match status" value="1"/>
</dbReference>
<keyword evidence="1" id="KW-1133">Transmembrane helix</keyword>
<dbReference type="InterPro" id="IPR037524">
    <property type="entry name" value="PA14/GLEYA"/>
</dbReference>
<accession>A0A831YYV2</accession>
<dbReference type="Gene3D" id="3.90.182.10">
    <property type="entry name" value="Toxin - Anthrax Protective Antigen,domain 1"/>
    <property type="match status" value="1"/>
</dbReference>
<dbReference type="SUPFAM" id="SSF56988">
    <property type="entry name" value="Anthrax protective antigen"/>
    <property type="match status" value="1"/>
</dbReference>
<feature type="domain" description="Fibronectin type-III" evidence="2">
    <location>
        <begin position="300"/>
        <end position="405"/>
    </location>
</feature>
<gene>
    <name evidence="4" type="ORF">ENR01_02235</name>
</gene>
<dbReference type="InterPro" id="IPR011658">
    <property type="entry name" value="PA14_dom"/>
</dbReference>
<dbReference type="AlphaFoldDB" id="A0A831YYV2"/>
<evidence type="ECO:0008006" key="5">
    <source>
        <dbReference type="Google" id="ProtNLM"/>
    </source>
</evidence>
<dbReference type="SMART" id="SM00758">
    <property type="entry name" value="PA14"/>
    <property type="match status" value="1"/>
</dbReference>
<feature type="transmembrane region" description="Helical" evidence="1">
    <location>
        <begin position="12"/>
        <end position="30"/>
    </location>
</feature>
<dbReference type="SMART" id="SM00060">
    <property type="entry name" value="FN3"/>
    <property type="match status" value="1"/>
</dbReference>